<dbReference type="InterPro" id="IPR003265">
    <property type="entry name" value="HhH-GPD_domain"/>
</dbReference>
<evidence type="ECO:0000256" key="2">
    <source>
        <dbReference type="ARBA" id="ARBA00008343"/>
    </source>
</evidence>
<dbReference type="EC" id="4.2.99.18" evidence="12"/>
<keyword evidence="4" id="KW-0479">Metal-binding</keyword>
<name>A0A451DE46_9GAMM</name>
<dbReference type="PIRSF" id="PIRSF001435">
    <property type="entry name" value="Nth"/>
    <property type="match status" value="1"/>
</dbReference>
<keyword evidence="8" id="KW-0411">Iron-sulfur</keyword>
<organism evidence="12 13">
    <name type="scientific">Buchnera aphidicola</name>
    <name type="common">Cinara splendens</name>
    <dbReference type="NCBI Taxonomy" id="2518979"/>
    <lineage>
        <taxon>Bacteria</taxon>
        <taxon>Pseudomonadati</taxon>
        <taxon>Pseudomonadota</taxon>
        <taxon>Gammaproteobacteria</taxon>
        <taxon>Enterobacterales</taxon>
        <taxon>Erwiniaceae</taxon>
        <taxon>Buchnera</taxon>
    </lineage>
</organism>
<keyword evidence="12" id="KW-0540">Nuclease</keyword>
<dbReference type="SUPFAM" id="SSF48150">
    <property type="entry name" value="DNA-glycosylase"/>
    <property type="match status" value="1"/>
</dbReference>
<dbReference type="SMART" id="SM00478">
    <property type="entry name" value="ENDO3c"/>
    <property type="match status" value="1"/>
</dbReference>
<gene>
    <name evidence="12" type="primary">nth</name>
    <name evidence="12" type="ORF">BUCISPPA3004_081</name>
</gene>
<evidence type="ECO:0000256" key="6">
    <source>
        <dbReference type="ARBA" id="ARBA00022801"/>
    </source>
</evidence>
<keyword evidence="7" id="KW-0408">Iron</keyword>
<dbReference type="GO" id="GO:0019104">
    <property type="term" value="F:DNA N-glycosylase activity"/>
    <property type="evidence" value="ECO:0007669"/>
    <property type="project" value="TreeGrafter"/>
</dbReference>
<dbReference type="EMBL" id="LR217722">
    <property type="protein sequence ID" value="VFP84845.1"/>
    <property type="molecule type" value="Genomic_DNA"/>
</dbReference>
<comment type="similarity">
    <text evidence="2">Belongs to the Nth/MutY family.</text>
</comment>
<dbReference type="AlphaFoldDB" id="A0A451DE46"/>
<evidence type="ECO:0000256" key="5">
    <source>
        <dbReference type="ARBA" id="ARBA00022763"/>
    </source>
</evidence>
<dbReference type="RefSeq" id="WP_154048783.1">
    <property type="nucleotide sequence ID" value="NZ_LR217722.1"/>
</dbReference>
<dbReference type="Gene3D" id="1.10.1670.10">
    <property type="entry name" value="Helix-hairpin-Helix base-excision DNA repair enzymes (C-terminal)"/>
    <property type="match status" value="1"/>
</dbReference>
<keyword evidence="3" id="KW-0004">4Fe-4S</keyword>
<dbReference type="GO" id="GO:0006285">
    <property type="term" value="P:base-excision repair, AP site formation"/>
    <property type="evidence" value="ECO:0007669"/>
    <property type="project" value="TreeGrafter"/>
</dbReference>
<protein>
    <submittedName>
        <fullName evidence="12">Endonuclease III</fullName>
        <ecNumber evidence="12">4.2.99.18</ecNumber>
    </submittedName>
</protein>
<dbReference type="PROSITE" id="PS01155">
    <property type="entry name" value="ENDONUCLEASE_III_2"/>
    <property type="match status" value="1"/>
</dbReference>
<proteinExistence type="inferred from homology"/>
<evidence type="ECO:0000256" key="3">
    <source>
        <dbReference type="ARBA" id="ARBA00022485"/>
    </source>
</evidence>
<dbReference type="GO" id="GO:0140078">
    <property type="term" value="F:class I DNA-(apurinic or apyrimidinic site) endonuclease activity"/>
    <property type="evidence" value="ECO:0007669"/>
    <property type="project" value="UniProtKB-EC"/>
</dbReference>
<feature type="domain" description="HhH-GPD" evidence="11">
    <location>
        <begin position="38"/>
        <end position="185"/>
    </location>
</feature>
<dbReference type="FunFam" id="1.10.340.30:FF:000001">
    <property type="entry name" value="Endonuclease III"/>
    <property type="match status" value="1"/>
</dbReference>
<dbReference type="GO" id="GO:0051539">
    <property type="term" value="F:4 iron, 4 sulfur cluster binding"/>
    <property type="evidence" value="ECO:0007669"/>
    <property type="project" value="UniProtKB-KW"/>
</dbReference>
<dbReference type="Pfam" id="PF00730">
    <property type="entry name" value="HhH-GPD"/>
    <property type="match status" value="1"/>
</dbReference>
<dbReference type="InterPro" id="IPR004036">
    <property type="entry name" value="Endonuclease-III-like_CS2"/>
</dbReference>
<keyword evidence="12" id="KW-0255">Endonuclease</keyword>
<dbReference type="InterPro" id="IPR011257">
    <property type="entry name" value="DNA_glycosylase"/>
</dbReference>
<dbReference type="Proteomes" id="UP000294413">
    <property type="component" value="Chromosome 1"/>
</dbReference>
<sequence>MNKNKRLIILKKFEQYYLNPTIKLKYKTYFELLISIILSAKSSDAQVNKVTKKLFLYVHKPSDILDLGYDQLKVIIQSVGLFNKKALAIIKTCRILKNIYNEDIPMNKDKLLLLPGVGRKTANLFLNIVLKKNFIAVDTHVFRVSNRTNFVNGISSYHVENKLYQCVPIKFQSRLHSWFGSHGRYFCRSLSPKCSICIIKIWCEYPYKIIK</sequence>
<evidence type="ECO:0000256" key="4">
    <source>
        <dbReference type="ARBA" id="ARBA00022723"/>
    </source>
</evidence>
<keyword evidence="5" id="KW-0227">DNA damage</keyword>
<dbReference type="CDD" id="cd00056">
    <property type="entry name" value="ENDO3c"/>
    <property type="match status" value="1"/>
</dbReference>
<keyword evidence="9" id="KW-0234">DNA repair</keyword>
<accession>A0A451DE46</accession>
<evidence type="ECO:0000313" key="13">
    <source>
        <dbReference type="Proteomes" id="UP000294413"/>
    </source>
</evidence>
<evidence type="ECO:0000259" key="11">
    <source>
        <dbReference type="SMART" id="SM00478"/>
    </source>
</evidence>
<dbReference type="Gene3D" id="1.10.340.30">
    <property type="entry name" value="Hypothetical protein, domain 2"/>
    <property type="match status" value="1"/>
</dbReference>
<dbReference type="InterPro" id="IPR004035">
    <property type="entry name" value="Endouclease-III_FeS-bd_BS"/>
</dbReference>
<evidence type="ECO:0000256" key="7">
    <source>
        <dbReference type="ARBA" id="ARBA00023004"/>
    </source>
</evidence>
<keyword evidence="6" id="KW-0378">Hydrolase</keyword>
<evidence type="ECO:0000256" key="10">
    <source>
        <dbReference type="ARBA" id="ARBA00023295"/>
    </source>
</evidence>
<evidence type="ECO:0000256" key="8">
    <source>
        <dbReference type="ARBA" id="ARBA00023014"/>
    </source>
</evidence>
<keyword evidence="12" id="KW-0456">Lyase</keyword>
<dbReference type="OrthoDB" id="9800977at2"/>
<dbReference type="GO" id="GO:0046872">
    <property type="term" value="F:metal ion binding"/>
    <property type="evidence" value="ECO:0007669"/>
    <property type="project" value="UniProtKB-KW"/>
</dbReference>
<evidence type="ECO:0000256" key="9">
    <source>
        <dbReference type="ARBA" id="ARBA00023204"/>
    </source>
</evidence>
<reference evidence="12 13" key="1">
    <citation type="submission" date="2019-02" db="EMBL/GenBank/DDBJ databases">
        <authorList>
            <person name="Manzano-Marin A."/>
            <person name="Manzano-Marin A."/>
        </authorList>
    </citation>
    <scope>NUCLEOTIDE SEQUENCE [LARGE SCALE GENOMIC DNA]</scope>
    <source>
        <strain evidence="12 13">BuCisplendens</strain>
    </source>
</reference>
<evidence type="ECO:0000313" key="12">
    <source>
        <dbReference type="EMBL" id="VFP84845.1"/>
    </source>
</evidence>
<dbReference type="PROSITE" id="PS00764">
    <property type="entry name" value="ENDONUCLEASE_III_1"/>
    <property type="match status" value="1"/>
</dbReference>
<dbReference type="InterPro" id="IPR023170">
    <property type="entry name" value="HhH_base_excis_C"/>
</dbReference>
<evidence type="ECO:0000256" key="1">
    <source>
        <dbReference type="ARBA" id="ARBA00001966"/>
    </source>
</evidence>
<keyword evidence="10" id="KW-0326">Glycosidase</keyword>
<comment type="cofactor">
    <cofactor evidence="1">
        <name>[4Fe-4S] cluster</name>
        <dbReference type="ChEBI" id="CHEBI:49883"/>
    </cofactor>
</comment>
<dbReference type="PANTHER" id="PTHR10359:SF18">
    <property type="entry name" value="ENDONUCLEASE III"/>
    <property type="match status" value="1"/>
</dbReference>
<dbReference type="PANTHER" id="PTHR10359">
    <property type="entry name" value="A/G-SPECIFIC ADENINE GLYCOSYLASE/ENDONUCLEASE III"/>
    <property type="match status" value="1"/>
</dbReference>